<feature type="domain" description="Helicase ATP-binding" evidence="2">
    <location>
        <begin position="328"/>
        <end position="483"/>
    </location>
</feature>
<dbReference type="PROSITE" id="PS50035">
    <property type="entry name" value="PLD"/>
    <property type="match status" value="1"/>
</dbReference>
<dbReference type="GO" id="GO:0003677">
    <property type="term" value="F:DNA binding"/>
    <property type="evidence" value="ECO:0007669"/>
    <property type="project" value="InterPro"/>
</dbReference>
<dbReference type="InterPro" id="IPR052511">
    <property type="entry name" value="ATP-dep_Helicase"/>
</dbReference>
<evidence type="ECO:0000313" key="4">
    <source>
        <dbReference type="EMBL" id="QGT99780.1"/>
    </source>
</evidence>
<evidence type="ECO:0000259" key="2">
    <source>
        <dbReference type="PROSITE" id="PS51192"/>
    </source>
</evidence>
<gene>
    <name evidence="4" type="ORF">SYNTR_1187</name>
</gene>
<dbReference type="InterPro" id="IPR001650">
    <property type="entry name" value="Helicase_C-like"/>
</dbReference>
<keyword evidence="4" id="KW-0378">Hydrolase</keyword>
<dbReference type="PANTHER" id="PTHR47962:SF7">
    <property type="entry name" value="MITOCHONDRIAL ATP-DEPENDENT HELICASE IRC3-RELATED"/>
    <property type="match status" value="1"/>
</dbReference>
<dbReference type="SMART" id="SM00490">
    <property type="entry name" value="HELICc"/>
    <property type="match status" value="1"/>
</dbReference>
<dbReference type="GO" id="GO:0006793">
    <property type="term" value="P:phosphorus metabolic process"/>
    <property type="evidence" value="ECO:0007669"/>
    <property type="project" value="UniProtKB-ARBA"/>
</dbReference>
<dbReference type="SMART" id="SM00487">
    <property type="entry name" value="DEXDc"/>
    <property type="match status" value="1"/>
</dbReference>
<dbReference type="GO" id="GO:0005524">
    <property type="term" value="F:ATP binding"/>
    <property type="evidence" value="ECO:0007669"/>
    <property type="project" value="InterPro"/>
</dbReference>
<organism evidence="4 5">
    <name type="scientific">Candidatus Syntrophocurvum alkaliphilum</name>
    <dbReference type="NCBI Taxonomy" id="2293317"/>
    <lineage>
        <taxon>Bacteria</taxon>
        <taxon>Bacillati</taxon>
        <taxon>Bacillota</taxon>
        <taxon>Clostridia</taxon>
        <taxon>Eubacteriales</taxon>
        <taxon>Syntrophomonadaceae</taxon>
        <taxon>Candidatus Syntrophocurvum</taxon>
    </lineage>
</organism>
<dbReference type="Pfam" id="PF00271">
    <property type="entry name" value="Helicase_C"/>
    <property type="match status" value="1"/>
</dbReference>
<dbReference type="CDD" id="cd09203">
    <property type="entry name" value="PLDc_N_DEXD_b1"/>
    <property type="match status" value="1"/>
</dbReference>
<name>A0A6I6DHF9_9FIRM</name>
<evidence type="ECO:0000313" key="5">
    <source>
        <dbReference type="Proteomes" id="UP000426444"/>
    </source>
</evidence>
<dbReference type="InterPro" id="IPR025202">
    <property type="entry name" value="PLD-like_dom"/>
</dbReference>
<sequence length="793" mass="92383">MNLKKGLYEQVINEELNEEIKKNINDVEIYKEIIDYTDANLILTTYLSYIFKKGLNYYKSSKEDVLKQVEIANKIINSFAEYIDDEEFKNYKINENHLLRGVFDKEIINKDIKEIQPITSISKSSLFTGSHVEPTVYSEINKEIATADRVDLLVSFIKYSGLRLIMNSLIEHTKTKKLRVLTTSYMGATDFKAIKMLAELPNTEIRISYDTQRTRLHAKAYYFHRETGFSTAYIGSSNLSKAALTEGTEWNMKISEYTSKEVIEKYRITFETYWNAKDFMTFDINNVNDTKLLKQSLSQETTTDEIRITFDIRPYAYQQEILDKLEVERKVFNSRKNLIVAATGTGKTVVSAFDFKEYYKKNPNCRLLFLAHRKEILQQSIMTFRTILKDQNFGDLWVGEHSPSSDNYLFASIQTLNADSKYKKFNEDYFDFIILDETHHGTADSYDRILNHFKPDILLGLTATPERMDGEDILKYFNNRIAYEVRLHEAIDRGLLCPFHYFGVTDSVDLDSINWVRGKYDISELSNVFTGNDMRANLIIRSLDKYINDIAAVRGLGFCVSKDHAKYMSMYFNKKNILSINLDSDSSLEERNNAQTQLIKGEIKFIFVVDLYNEGIDIPEINTVLFLRPTESSTVFIQQLGRGLRITENKDVLTVLDFVGQANKEFNFRSKLRSVVGKTENSIEEEIENEFPTLPKGCFVQLEKKAKEYILNNIKQTYANKNNLRKMIRNYKHETNKPLTLSNFLNHYQLQPWQIYKTATFFELCHLENLKRNYIECIDKELNSALKRVMAVI</sequence>
<dbReference type="Proteomes" id="UP000426444">
    <property type="component" value="Chromosome"/>
</dbReference>
<dbReference type="Gene3D" id="3.40.50.300">
    <property type="entry name" value="P-loop containing nucleotide triphosphate hydrolases"/>
    <property type="match status" value="2"/>
</dbReference>
<dbReference type="RefSeq" id="WP_156203637.1">
    <property type="nucleotide sequence ID" value="NZ_CP046457.1"/>
</dbReference>
<protein>
    <submittedName>
        <fullName evidence="4">DNA or RNA helicase of superfamily II</fullName>
    </submittedName>
</protein>
<dbReference type="CDD" id="cd18799">
    <property type="entry name" value="SF2_C_EcoAI-like"/>
    <property type="match status" value="1"/>
</dbReference>
<dbReference type="CDD" id="cd18032">
    <property type="entry name" value="DEXHc_RE_I_III_res"/>
    <property type="match status" value="1"/>
</dbReference>
<dbReference type="PROSITE" id="PS51192">
    <property type="entry name" value="HELICASE_ATP_BIND_1"/>
    <property type="match status" value="1"/>
</dbReference>
<keyword evidence="4" id="KW-0547">Nucleotide-binding</keyword>
<evidence type="ECO:0000259" key="3">
    <source>
        <dbReference type="PROSITE" id="PS51194"/>
    </source>
</evidence>
<dbReference type="OrthoDB" id="9802848at2"/>
<dbReference type="EMBL" id="CP046457">
    <property type="protein sequence ID" value="QGT99780.1"/>
    <property type="molecule type" value="Genomic_DNA"/>
</dbReference>
<dbReference type="PROSITE" id="PS51194">
    <property type="entry name" value="HELICASE_CTER"/>
    <property type="match status" value="1"/>
</dbReference>
<dbReference type="InterPro" id="IPR001736">
    <property type="entry name" value="PLipase_D/transphosphatidylase"/>
</dbReference>
<dbReference type="PANTHER" id="PTHR47962">
    <property type="entry name" value="ATP-DEPENDENT HELICASE LHR-RELATED-RELATED"/>
    <property type="match status" value="1"/>
</dbReference>
<keyword evidence="4" id="KW-0347">Helicase</keyword>
<dbReference type="InterPro" id="IPR014001">
    <property type="entry name" value="Helicase_ATP-bd"/>
</dbReference>
<dbReference type="Pfam" id="PF04851">
    <property type="entry name" value="ResIII"/>
    <property type="match status" value="1"/>
</dbReference>
<accession>A0A6I6DHF9</accession>
<dbReference type="InterPro" id="IPR027417">
    <property type="entry name" value="P-loop_NTPase"/>
</dbReference>
<dbReference type="Pfam" id="PF13091">
    <property type="entry name" value="PLDc_2"/>
    <property type="match status" value="1"/>
</dbReference>
<dbReference type="Gene3D" id="3.30.870.10">
    <property type="entry name" value="Endonuclease Chain A"/>
    <property type="match status" value="1"/>
</dbReference>
<evidence type="ECO:0000259" key="1">
    <source>
        <dbReference type="PROSITE" id="PS50035"/>
    </source>
</evidence>
<reference evidence="5" key="1">
    <citation type="journal article" date="2019" name="Microbiology">
        <title>Complete Genome Sequence of an Uncultured Bacterium of the Candidate Phylum Bipolaricaulota.</title>
        <authorList>
            <person name="Kadnikov V.V."/>
            <person name="Mardanov A.V."/>
            <person name="Beletsky A.V."/>
            <person name="Frank Y.A."/>
            <person name="Karnachuk O.V."/>
            <person name="Ravin N.V."/>
        </authorList>
    </citation>
    <scope>NUCLEOTIDE SEQUENCE [LARGE SCALE GENOMIC DNA]</scope>
</reference>
<dbReference type="KEGG" id="salq:SYNTR_1187"/>
<feature type="domain" description="PLD phosphodiesterase" evidence="1">
    <location>
        <begin position="212"/>
        <end position="243"/>
    </location>
</feature>
<keyword evidence="5" id="KW-1185">Reference proteome</keyword>
<dbReference type="GO" id="GO:0004386">
    <property type="term" value="F:helicase activity"/>
    <property type="evidence" value="ECO:0007669"/>
    <property type="project" value="UniProtKB-KW"/>
</dbReference>
<dbReference type="InterPro" id="IPR006935">
    <property type="entry name" value="Helicase/UvrB_N"/>
</dbReference>
<dbReference type="AlphaFoldDB" id="A0A6I6DHF9"/>
<feature type="domain" description="Helicase C-terminal" evidence="3">
    <location>
        <begin position="542"/>
        <end position="691"/>
    </location>
</feature>
<keyword evidence="4" id="KW-0067">ATP-binding</keyword>
<proteinExistence type="predicted"/>
<dbReference type="SUPFAM" id="SSF52540">
    <property type="entry name" value="P-loop containing nucleoside triphosphate hydrolases"/>
    <property type="match status" value="1"/>
</dbReference>
<dbReference type="SUPFAM" id="SSF56024">
    <property type="entry name" value="Phospholipase D/nuclease"/>
    <property type="match status" value="1"/>
</dbReference>
<dbReference type="GO" id="GO:0016887">
    <property type="term" value="F:ATP hydrolysis activity"/>
    <property type="evidence" value="ECO:0007669"/>
    <property type="project" value="TreeGrafter"/>
</dbReference>